<dbReference type="PANTHER" id="PTHR46148">
    <property type="entry name" value="CHROMO DOMAIN-CONTAINING PROTEIN"/>
    <property type="match status" value="1"/>
</dbReference>
<reference evidence="4" key="1">
    <citation type="submission" date="2019-12" db="EMBL/GenBank/DDBJ databases">
        <authorList>
            <person name="Scholes J."/>
        </authorList>
    </citation>
    <scope>NUCLEOTIDE SEQUENCE</scope>
</reference>
<dbReference type="PANTHER" id="PTHR46148:SF52">
    <property type="entry name" value="OS04G0603800 PROTEIN"/>
    <property type="match status" value="1"/>
</dbReference>
<name>A0A9N7N2B9_STRHE</name>
<dbReference type="Proteomes" id="UP001153555">
    <property type="component" value="Unassembled WGS sequence"/>
</dbReference>
<dbReference type="Gene3D" id="2.40.50.40">
    <property type="match status" value="1"/>
</dbReference>
<feature type="region of interest" description="Disordered" evidence="1">
    <location>
        <begin position="154"/>
        <end position="174"/>
    </location>
</feature>
<gene>
    <name evidence="4" type="ORF">SHERM_17545</name>
</gene>
<evidence type="ECO:0000259" key="3">
    <source>
        <dbReference type="Pfam" id="PF24626"/>
    </source>
</evidence>
<dbReference type="InterPro" id="IPR016197">
    <property type="entry name" value="Chromo-like_dom_sf"/>
</dbReference>
<protein>
    <recommendedName>
        <fullName evidence="6">Chromo domain-containing protein</fullName>
    </recommendedName>
</protein>
<dbReference type="Pfam" id="PF24626">
    <property type="entry name" value="SH3_Tf2-1"/>
    <property type="match status" value="1"/>
</dbReference>
<evidence type="ECO:0008006" key="6">
    <source>
        <dbReference type="Google" id="ProtNLM"/>
    </source>
</evidence>
<evidence type="ECO:0000313" key="4">
    <source>
        <dbReference type="EMBL" id="CAA0818654.1"/>
    </source>
</evidence>
<evidence type="ECO:0000259" key="2">
    <source>
        <dbReference type="Pfam" id="PF00385"/>
    </source>
</evidence>
<proteinExistence type="predicted"/>
<feature type="domain" description="Tf2-1-like SH3-like" evidence="3">
    <location>
        <begin position="39"/>
        <end position="102"/>
    </location>
</feature>
<evidence type="ECO:0000313" key="5">
    <source>
        <dbReference type="Proteomes" id="UP001153555"/>
    </source>
</evidence>
<evidence type="ECO:0000256" key="1">
    <source>
        <dbReference type="SAM" id="MobiDB-lite"/>
    </source>
</evidence>
<dbReference type="SUPFAM" id="SSF54160">
    <property type="entry name" value="Chromo domain-like"/>
    <property type="match status" value="1"/>
</dbReference>
<dbReference type="EMBL" id="CACSLK010017620">
    <property type="protein sequence ID" value="CAA0818654.1"/>
    <property type="molecule type" value="Genomic_DNA"/>
</dbReference>
<dbReference type="Pfam" id="PF00385">
    <property type="entry name" value="Chromo"/>
    <property type="match status" value="1"/>
</dbReference>
<dbReference type="OrthoDB" id="2020640at2759"/>
<accession>A0A9N7N2B9</accession>
<dbReference type="AlphaFoldDB" id="A0A9N7N2B9"/>
<dbReference type="InterPro" id="IPR056924">
    <property type="entry name" value="SH3_Tf2-1"/>
</dbReference>
<keyword evidence="5" id="KW-1185">Reference proteome</keyword>
<sequence>MVKTWEEQPDLTRSYLEKAHRRMKKGVDSKRRPKKFSPGDLVLVKLLPQQFKTFRSLHKGLIRKYEGPYPMDKKVGNVAYRVDLPPTLKIHLVFHVSMLNPYKGDVGDQAEVRRRGVSPKKRYLIKWEGLPVSEASWEIEEDLLLQIYPREIRDDEDTDTTGGEECNAPRHLTRVDSSCPAPTRVAPRAHRQRARTYARTEDWIRAHTGLSDLLMT</sequence>
<organism evidence="4 5">
    <name type="scientific">Striga hermonthica</name>
    <name type="common">Purple witchweed</name>
    <name type="synonym">Buchnera hermonthica</name>
    <dbReference type="NCBI Taxonomy" id="68872"/>
    <lineage>
        <taxon>Eukaryota</taxon>
        <taxon>Viridiplantae</taxon>
        <taxon>Streptophyta</taxon>
        <taxon>Embryophyta</taxon>
        <taxon>Tracheophyta</taxon>
        <taxon>Spermatophyta</taxon>
        <taxon>Magnoliopsida</taxon>
        <taxon>eudicotyledons</taxon>
        <taxon>Gunneridae</taxon>
        <taxon>Pentapetalae</taxon>
        <taxon>asterids</taxon>
        <taxon>lamiids</taxon>
        <taxon>Lamiales</taxon>
        <taxon>Orobanchaceae</taxon>
        <taxon>Buchnereae</taxon>
        <taxon>Striga</taxon>
    </lineage>
</organism>
<comment type="caution">
    <text evidence="4">The sequence shown here is derived from an EMBL/GenBank/DDBJ whole genome shotgun (WGS) entry which is preliminary data.</text>
</comment>
<dbReference type="InterPro" id="IPR023780">
    <property type="entry name" value="Chromo_domain"/>
</dbReference>
<feature type="domain" description="Chromo" evidence="2">
    <location>
        <begin position="119"/>
        <end position="144"/>
    </location>
</feature>